<proteinExistence type="predicted"/>
<dbReference type="PANTHER" id="PTHR35337:SF1">
    <property type="entry name" value="SLR1478 PROTEIN"/>
    <property type="match status" value="1"/>
</dbReference>
<evidence type="ECO:0000313" key="2">
    <source>
        <dbReference type="EMBL" id="SNY44698.1"/>
    </source>
</evidence>
<keyword evidence="1" id="KW-0812">Transmembrane</keyword>
<evidence type="ECO:0000256" key="1">
    <source>
        <dbReference type="SAM" id="Phobius"/>
    </source>
</evidence>
<protein>
    <submittedName>
        <fullName evidence="2">Uncharacterized membrane protein SpoIIM, required for sporulation</fullName>
    </submittedName>
</protein>
<keyword evidence="1" id="KW-1133">Transmembrane helix</keyword>
<name>A0A285I9Q2_9GAMM</name>
<dbReference type="PANTHER" id="PTHR35337">
    <property type="entry name" value="SLR1478 PROTEIN"/>
    <property type="match status" value="1"/>
</dbReference>
<feature type="transmembrane region" description="Helical" evidence="1">
    <location>
        <begin position="99"/>
        <end position="118"/>
    </location>
</feature>
<dbReference type="EMBL" id="OBEB01000001">
    <property type="protein sequence ID" value="SNY44698.1"/>
    <property type="molecule type" value="Genomic_DNA"/>
</dbReference>
<feature type="transmembrane region" description="Helical" evidence="1">
    <location>
        <begin position="213"/>
        <end position="240"/>
    </location>
</feature>
<feature type="transmembrane region" description="Helical" evidence="1">
    <location>
        <begin position="291"/>
        <end position="308"/>
    </location>
</feature>
<dbReference type="InterPro" id="IPR002798">
    <property type="entry name" value="SpoIIM-like"/>
</dbReference>
<dbReference type="OrthoDB" id="9792847at2"/>
<dbReference type="Proteomes" id="UP000219353">
    <property type="component" value="Unassembled WGS sequence"/>
</dbReference>
<accession>A0A285I9Q2</accession>
<keyword evidence="3" id="KW-1185">Reference proteome</keyword>
<organism evidence="2 3">
    <name type="scientific">Arsukibacterium tuosuense</name>
    <dbReference type="NCBI Taxonomy" id="1323745"/>
    <lineage>
        <taxon>Bacteria</taxon>
        <taxon>Pseudomonadati</taxon>
        <taxon>Pseudomonadota</taxon>
        <taxon>Gammaproteobacteria</taxon>
        <taxon>Chromatiales</taxon>
        <taxon>Chromatiaceae</taxon>
        <taxon>Arsukibacterium</taxon>
    </lineage>
</organism>
<evidence type="ECO:0000313" key="3">
    <source>
        <dbReference type="Proteomes" id="UP000219353"/>
    </source>
</evidence>
<gene>
    <name evidence="2" type="ORF">SAMN06297280_0772</name>
</gene>
<dbReference type="Pfam" id="PF01944">
    <property type="entry name" value="SpoIIM"/>
    <property type="match status" value="1"/>
</dbReference>
<reference evidence="3" key="1">
    <citation type="submission" date="2017-09" db="EMBL/GenBank/DDBJ databases">
        <authorList>
            <person name="Varghese N."/>
            <person name="Submissions S."/>
        </authorList>
    </citation>
    <scope>NUCLEOTIDE SEQUENCE [LARGE SCALE GENOMIC DNA]</scope>
    <source>
        <strain evidence="3">CGMCC 1.12461</strain>
    </source>
</reference>
<feature type="transmembrane region" description="Helical" evidence="1">
    <location>
        <begin position="260"/>
        <end position="282"/>
    </location>
</feature>
<feature type="transmembrane region" description="Helical" evidence="1">
    <location>
        <begin position="169"/>
        <end position="192"/>
    </location>
</feature>
<keyword evidence="1" id="KW-0472">Membrane</keyword>
<dbReference type="RefSeq" id="WP_097110003.1">
    <property type="nucleotide sequence ID" value="NZ_OBEB01000001.1"/>
</dbReference>
<sequence>MKQSQFVRQRETLWLQLEQELSAGSFANPELFPAAYRQLCSDLSLARSRQYSPVLVARLNQLVALGQQHLYQNNQPVWLALRQLIGVRALQACYQFRKWIWLNLILFYGLGLAAALFVCSSADNINYFMSAADIEKFSEMYDPASREAGSGRNAQSDVLMFGFYIYNNIGIAFQTFAGGLFFCIGALFYIVYNGLYLGAVAGHMINMGFNETFFSFVIGHGSVELTAIVLSGAAGCRLGFSLLVPGIYDRLTALKLVAHQVMPIVAVAFVMLVLAAGIEAFWSPRQLAADVKYIVGAIGWAAVFYWLYRGTVLGR</sequence>
<dbReference type="AlphaFoldDB" id="A0A285I9Q2"/>